<evidence type="ECO:0000259" key="1">
    <source>
        <dbReference type="Pfam" id="PF18624"/>
    </source>
</evidence>
<keyword evidence="3" id="KW-1185">Reference proteome</keyword>
<reference evidence="3" key="1">
    <citation type="journal article" date="2019" name="Int. J. Syst. Evol. Microbiol.">
        <title>The Global Catalogue of Microorganisms (GCM) 10K type strain sequencing project: providing services to taxonomists for standard genome sequencing and annotation.</title>
        <authorList>
            <consortium name="The Broad Institute Genomics Platform"/>
            <consortium name="The Broad Institute Genome Sequencing Center for Infectious Disease"/>
            <person name="Wu L."/>
            <person name="Ma J."/>
        </authorList>
    </citation>
    <scope>NUCLEOTIDE SEQUENCE [LARGE SCALE GENOMIC DNA]</scope>
    <source>
        <strain evidence="3">CGMCC 1.15067</strain>
    </source>
</reference>
<evidence type="ECO:0000313" key="2">
    <source>
        <dbReference type="EMBL" id="MFD1991963.1"/>
    </source>
</evidence>
<accession>A0ABW4UZJ5</accession>
<gene>
    <name evidence="2" type="primary">cdiI</name>
    <name evidence="2" type="ORF">ACFSGI_18480</name>
</gene>
<evidence type="ECO:0000313" key="3">
    <source>
        <dbReference type="Proteomes" id="UP001597403"/>
    </source>
</evidence>
<dbReference type="Pfam" id="PF18624">
    <property type="entry name" value="CdiI_4"/>
    <property type="match status" value="1"/>
</dbReference>
<dbReference type="CDD" id="cd20688">
    <property type="entry name" value="CdiI_Ecoli_Nm-like"/>
    <property type="match status" value="1"/>
</dbReference>
<dbReference type="RefSeq" id="WP_204825637.1">
    <property type="nucleotide sequence ID" value="NZ_JBHUGF010000010.1"/>
</dbReference>
<dbReference type="Proteomes" id="UP001597403">
    <property type="component" value="Unassembled WGS sequence"/>
</dbReference>
<sequence>MSNENDSVNKLIDLYYFAIGDSNFIKALEKYCKGQGFGNEHIWCLLAGELEEWEEGYFGEDGICYFFDQPAVDKDVTLVLNYHAFYIYLKEASQAYLLRRSDDTDIVESRLCEIKRRFKLYE</sequence>
<feature type="domain" description="CDI immunity protein" evidence="1">
    <location>
        <begin position="10"/>
        <end position="111"/>
    </location>
</feature>
<organism evidence="2 3">
    <name type="scientific">Paenibacillus nicotianae</name>
    <dbReference type="NCBI Taxonomy" id="1526551"/>
    <lineage>
        <taxon>Bacteria</taxon>
        <taxon>Bacillati</taxon>
        <taxon>Bacillota</taxon>
        <taxon>Bacilli</taxon>
        <taxon>Bacillales</taxon>
        <taxon>Paenibacillaceae</taxon>
        <taxon>Paenibacillus</taxon>
    </lineage>
</organism>
<dbReference type="EMBL" id="JBHUGF010000010">
    <property type="protein sequence ID" value="MFD1991963.1"/>
    <property type="molecule type" value="Genomic_DNA"/>
</dbReference>
<proteinExistence type="predicted"/>
<protein>
    <submittedName>
        <fullName evidence="2">Ribonuclease toxin immunity protein CdiI</fullName>
    </submittedName>
</protein>
<name>A0ABW4UZJ5_9BACL</name>
<comment type="caution">
    <text evidence="2">The sequence shown here is derived from an EMBL/GenBank/DDBJ whole genome shotgun (WGS) entry which is preliminary data.</text>
</comment>
<dbReference type="InterPro" id="IPR041256">
    <property type="entry name" value="CdiI_4"/>
</dbReference>